<dbReference type="SUPFAM" id="SSF53474">
    <property type="entry name" value="alpha/beta-Hydrolases"/>
    <property type="match status" value="1"/>
</dbReference>
<comment type="caution">
    <text evidence="1">The sequence shown here is derived from an EMBL/GenBank/DDBJ whole genome shotgun (WGS) entry which is preliminary data.</text>
</comment>
<reference evidence="1 2" key="1">
    <citation type="submission" date="2024-05" db="EMBL/GenBank/DDBJ databases">
        <title>Sphingomonas sp. HF-S3 16S ribosomal RNA gene Genome sequencing and assembly.</title>
        <authorList>
            <person name="Lee H."/>
        </authorList>
    </citation>
    <scope>NUCLEOTIDE SEQUENCE [LARGE SCALE GENOMIC DNA]</scope>
    <source>
        <strain evidence="1 2">HF-S3</strain>
    </source>
</reference>
<name>A0ABV0B534_9SPHN</name>
<dbReference type="InterPro" id="IPR029058">
    <property type="entry name" value="AB_hydrolase_fold"/>
</dbReference>
<keyword evidence="1" id="KW-0378">Hydrolase</keyword>
<dbReference type="GO" id="GO:0016787">
    <property type="term" value="F:hydrolase activity"/>
    <property type="evidence" value="ECO:0007669"/>
    <property type="project" value="UniProtKB-KW"/>
</dbReference>
<dbReference type="Gene3D" id="3.40.50.1820">
    <property type="entry name" value="alpha/beta hydrolase"/>
    <property type="match status" value="1"/>
</dbReference>
<keyword evidence="2" id="KW-1185">Reference proteome</keyword>
<proteinExistence type="predicted"/>
<gene>
    <name evidence="1" type="ORF">TPR58_03655</name>
</gene>
<organism evidence="1 2">
    <name type="scientific">Sphingomonas rustica</name>
    <dbReference type="NCBI Taxonomy" id="3103142"/>
    <lineage>
        <taxon>Bacteria</taxon>
        <taxon>Pseudomonadati</taxon>
        <taxon>Pseudomonadota</taxon>
        <taxon>Alphaproteobacteria</taxon>
        <taxon>Sphingomonadales</taxon>
        <taxon>Sphingomonadaceae</taxon>
        <taxon>Sphingomonas</taxon>
    </lineage>
</organism>
<evidence type="ECO:0000313" key="1">
    <source>
        <dbReference type="EMBL" id="MEN3746250.1"/>
    </source>
</evidence>
<accession>A0ABV0B534</accession>
<sequence>MRRLIGFPCGNETLVGTIDEAAGSTGLLIVSGGNEIRSGAHRGMALLAARVAAELGAPVLRYDRRGVGDSTGLNSGYEGSGPDIAAAAATFRTEVPQLTRILAFGNCDAATALALFHEHAGIDALLLANPWVTEEHDALPPAAAIRARYAERVKDPRQWARLFRGEVDFSKLFRGLSKITETRSQHGTDVSERLATAMADAEIPVTILTAARDNTAVAFREAWETPTFAPARERAKITARDTASHSFAGEEDKAWLFAKIDQALSDLNRR</sequence>
<dbReference type="EMBL" id="JBDIZK010000002">
    <property type="protein sequence ID" value="MEN3746250.1"/>
    <property type="molecule type" value="Genomic_DNA"/>
</dbReference>
<dbReference type="RefSeq" id="WP_346245256.1">
    <property type="nucleotide sequence ID" value="NZ_JBDIZK010000002.1"/>
</dbReference>
<dbReference type="Proteomes" id="UP001427805">
    <property type="component" value="Unassembled WGS sequence"/>
</dbReference>
<protein>
    <submittedName>
        <fullName evidence="1">Hydrolase 1, exosortase A system-associated</fullName>
    </submittedName>
</protein>
<dbReference type="InterPro" id="IPR017531">
    <property type="entry name" value="Hydrolase-1_PEP"/>
</dbReference>
<dbReference type="NCBIfam" id="TIGR03100">
    <property type="entry name" value="hydr1_PEP"/>
    <property type="match status" value="1"/>
</dbReference>
<evidence type="ECO:0000313" key="2">
    <source>
        <dbReference type="Proteomes" id="UP001427805"/>
    </source>
</evidence>